<accession>A0ACB9KP28</accession>
<protein>
    <submittedName>
        <fullName evidence="1">Uncharacterized protein</fullName>
    </submittedName>
</protein>
<dbReference type="EMBL" id="CM039438">
    <property type="protein sequence ID" value="KAI4299018.1"/>
    <property type="molecule type" value="Genomic_DNA"/>
</dbReference>
<evidence type="ECO:0000313" key="1">
    <source>
        <dbReference type="EMBL" id="KAI4299018.1"/>
    </source>
</evidence>
<name>A0ACB9KP28_BAUVA</name>
<organism evidence="1 2">
    <name type="scientific">Bauhinia variegata</name>
    <name type="common">Purple orchid tree</name>
    <name type="synonym">Phanera variegata</name>
    <dbReference type="NCBI Taxonomy" id="167791"/>
    <lineage>
        <taxon>Eukaryota</taxon>
        <taxon>Viridiplantae</taxon>
        <taxon>Streptophyta</taxon>
        <taxon>Embryophyta</taxon>
        <taxon>Tracheophyta</taxon>
        <taxon>Spermatophyta</taxon>
        <taxon>Magnoliopsida</taxon>
        <taxon>eudicotyledons</taxon>
        <taxon>Gunneridae</taxon>
        <taxon>Pentapetalae</taxon>
        <taxon>rosids</taxon>
        <taxon>fabids</taxon>
        <taxon>Fabales</taxon>
        <taxon>Fabaceae</taxon>
        <taxon>Cercidoideae</taxon>
        <taxon>Cercideae</taxon>
        <taxon>Bauhiniinae</taxon>
        <taxon>Bauhinia</taxon>
    </lineage>
</organism>
<reference evidence="1 2" key="1">
    <citation type="journal article" date="2022" name="DNA Res.">
        <title>Chromosomal-level genome assembly of the orchid tree Bauhinia variegata (Leguminosae; Cercidoideae) supports the allotetraploid origin hypothesis of Bauhinia.</title>
        <authorList>
            <person name="Zhong Y."/>
            <person name="Chen Y."/>
            <person name="Zheng D."/>
            <person name="Pang J."/>
            <person name="Liu Y."/>
            <person name="Luo S."/>
            <person name="Meng S."/>
            <person name="Qian L."/>
            <person name="Wei D."/>
            <person name="Dai S."/>
            <person name="Zhou R."/>
        </authorList>
    </citation>
    <scope>NUCLEOTIDE SEQUENCE [LARGE SCALE GENOMIC DNA]</scope>
    <source>
        <strain evidence="1">BV-YZ2020</strain>
    </source>
</reference>
<comment type="caution">
    <text evidence="1">The sequence shown here is derived from an EMBL/GenBank/DDBJ whole genome shotgun (WGS) entry which is preliminary data.</text>
</comment>
<proteinExistence type="predicted"/>
<sequence>MADASDPFPMLGSVYRGPGSKVNQLSQNVGNIKLKSEQTGSASRPWFPQNSSSNAWGHSNVIQKLSKLEDGESVVANGNNWHAKCTSPKNLTCSGKEDLKKNLFPPKSASPTPENETHTSVTVDTTPYNGCNNGQFKGELIRGPPATVDYETNDDESVDSESDDIVFDSDDNVSLDDADSDSGQKSHEKRKESNWFSAFFGALDKLTIEEANSQERQWHCPACQGGTGAIDWYRGLQSLVDHARTIKARRARLHRLFVKILEEEFRRKRASITADSEAYGIWEGLDKKVKDHEIVWPPMVVITNTKFQQDENSKWIGMGNQELLDCFSSYAALKARHSYGPQGHRGISVLIFESSAAGYLEAVRLHKHFKEQKRDREAWNHCQSPYLPGGKRLLYGYLASREDLDTFNRHSGNSKLKFEMKSYQEMVESKIKHINEDSQQLNYFKHKAANTRVLAKSLSKVSERLRKTTEENHLVRERTRMLYEQNKEEMDAQETFFQDQIQRIRTALEAKEGEFGKLLQEKRSKLEEPFGSSSGKEEDKHSFMKLQVEEMRQFEAERDKVDKIHRDQMLALWKKYLQDKVELENEYKDQVTQLMDKFTSLQNPEESD</sequence>
<evidence type="ECO:0000313" key="2">
    <source>
        <dbReference type="Proteomes" id="UP000828941"/>
    </source>
</evidence>
<keyword evidence="2" id="KW-1185">Reference proteome</keyword>
<dbReference type="Proteomes" id="UP000828941">
    <property type="component" value="Chromosome 13"/>
</dbReference>
<gene>
    <name evidence="1" type="ORF">L6164_032514</name>
</gene>